<dbReference type="RefSeq" id="WP_323279465.1">
    <property type="nucleotide sequence ID" value="NZ_JAYGGQ010000009.1"/>
</dbReference>
<gene>
    <name evidence="3" type="ORF">SPF06_12815</name>
</gene>
<feature type="domain" description="MaoC-like" evidence="2">
    <location>
        <begin position="28"/>
        <end position="139"/>
    </location>
</feature>
<dbReference type="EMBL" id="JAYGGQ010000009">
    <property type="protein sequence ID" value="MEA5455607.1"/>
    <property type="molecule type" value="Genomic_DNA"/>
</dbReference>
<protein>
    <submittedName>
        <fullName evidence="3">MaoC family dehydratase</fullName>
    </submittedName>
</protein>
<evidence type="ECO:0000259" key="2">
    <source>
        <dbReference type="Pfam" id="PF01575"/>
    </source>
</evidence>
<accession>A0ABU5T7W1</accession>
<organism evidence="3 4">
    <name type="scientific">Sinomonas terricola</name>
    <dbReference type="NCBI Taxonomy" id="3110330"/>
    <lineage>
        <taxon>Bacteria</taxon>
        <taxon>Bacillati</taxon>
        <taxon>Actinomycetota</taxon>
        <taxon>Actinomycetes</taxon>
        <taxon>Micrococcales</taxon>
        <taxon>Micrococcaceae</taxon>
        <taxon>Sinomonas</taxon>
    </lineage>
</organism>
<name>A0ABU5T7W1_9MICC</name>
<proteinExistence type="inferred from homology"/>
<comment type="caution">
    <text evidence="3">The sequence shown here is derived from an EMBL/GenBank/DDBJ whole genome shotgun (WGS) entry which is preliminary data.</text>
</comment>
<keyword evidence="4" id="KW-1185">Reference proteome</keyword>
<dbReference type="InterPro" id="IPR029069">
    <property type="entry name" value="HotDog_dom_sf"/>
</dbReference>
<dbReference type="CDD" id="cd03450">
    <property type="entry name" value="NodN"/>
    <property type="match status" value="1"/>
</dbReference>
<comment type="similarity">
    <text evidence="1">Belongs to the enoyl-CoA hydratase/isomerase family.</text>
</comment>
<evidence type="ECO:0000256" key="1">
    <source>
        <dbReference type="ARBA" id="ARBA00005254"/>
    </source>
</evidence>
<dbReference type="PANTHER" id="PTHR42993">
    <property type="entry name" value="MAOC-LIKE DEHYDRATASE DOMAIN-CONTAINING PROTEIN"/>
    <property type="match status" value="1"/>
</dbReference>
<dbReference type="Gene3D" id="3.10.129.10">
    <property type="entry name" value="Hotdog Thioesterase"/>
    <property type="match status" value="1"/>
</dbReference>
<evidence type="ECO:0000313" key="4">
    <source>
        <dbReference type="Proteomes" id="UP001304769"/>
    </source>
</evidence>
<dbReference type="Proteomes" id="UP001304769">
    <property type="component" value="Unassembled WGS sequence"/>
</dbReference>
<sequence>MTTPRVIEPRSIEPRLVVDFDKLLTMSGADLGATEWLEITQERVNLFADATDDHQWIHVDPERAKEGPFGAAIAHGFLTLSLLIPFWGELFDVEGVTTKVNYGLDRVRFTSPVKVGSKVRMVGQIAEVAEVKGGAQIKVNASIEIEGQERPAVVAEFLARFYK</sequence>
<dbReference type="PANTHER" id="PTHR42993:SF1">
    <property type="entry name" value="MAOC-LIKE DEHYDRATASE DOMAIN-CONTAINING PROTEIN"/>
    <property type="match status" value="1"/>
</dbReference>
<dbReference type="Pfam" id="PF01575">
    <property type="entry name" value="MaoC_dehydratas"/>
    <property type="match status" value="1"/>
</dbReference>
<evidence type="ECO:0000313" key="3">
    <source>
        <dbReference type="EMBL" id="MEA5455607.1"/>
    </source>
</evidence>
<dbReference type="SUPFAM" id="SSF54637">
    <property type="entry name" value="Thioesterase/thiol ester dehydrase-isomerase"/>
    <property type="match status" value="1"/>
</dbReference>
<dbReference type="InterPro" id="IPR002539">
    <property type="entry name" value="MaoC-like_dom"/>
</dbReference>
<reference evidence="3 4" key="1">
    <citation type="submission" date="2023-12" db="EMBL/GenBank/DDBJ databases">
        <title>Sinomonas terricola sp. nov, isolated from litchi orchard soil in Guangdong, PR China.</title>
        <authorList>
            <person name="Jiaxin W."/>
            <person name="Yang Z."/>
            <person name="Honghui Z."/>
        </authorList>
    </citation>
    <scope>NUCLEOTIDE SEQUENCE [LARGE SCALE GENOMIC DNA]</scope>
    <source>
        <strain evidence="3 4">JGH33</strain>
    </source>
</reference>
<dbReference type="InterPro" id="IPR039375">
    <property type="entry name" value="NodN-like"/>
</dbReference>